<proteinExistence type="predicted"/>
<feature type="region of interest" description="Disordered" evidence="1">
    <location>
        <begin position="81"/>
        <end position="105"/>
    </location>
</feature>
<comment type="caution">
    <text evidence="2">The sequence shown here is derived from an EMBL/GenBank/DDBJ whole genome shotgun (WGS) entry which is preliminary data.</text>
</comment>
<dbReference type="AlphaFoldDB" id="A0A4Y9Y8M3"/>
<gene>
    <name evidence="2" type="ORF">EVG20_g8050</name>
</gene>
<organism evidence="2 3">
    <name type="scientific">Dentipellis fragilis</name>
    <dbReference type="NCBI Taxonomy" id="205917"/>
    <lineage>
        <taxon>Eukaryota</taxon>
        <taxon>Fungi</taxon>
        <taxon>Dikarya</taxon>
        <taxon>Basidiomycota</taxon>
        <taxon>Agaricomycotina</taxon>
        <taxon>Agaricomycetes</taxon>
        <taxon>Russulales</taxon>
        <taxon>Hericiaceae</taxon>
        <taxon>Dentipellis</taxon>
    </lineage>
</organism>
<dbReference type="OrthoDB" id="10384068at2759"/>
<feature type="compositionally biased region" description="Low complexity" evidence="1">
    <location>
        <begin position="92"/>
        <end position="105"/>
    </location>
</feature>
<dbReference type="Proteomes" id="UP000298327">
    <property type="component" value="Unassembled WGS sequence"/>
</dbReference>
<sequence>MDSDSDMPMGVDAVGAAVAVAAQAPARVPHIQIIVTPPLPSREDLPESMRKTLDAVSALQSPFPFLRASIDAGGRGIMKILSRGGPPVAERSQSQSSASDSVAGDGSVYYSFESESESESRCAHEKGRTCPSCKPSARATPNLLLDAPATPAHHEQTQRPPADNGDCRNQVVLRRARHVQRNDPARRYARYFSGDEMGHLLAAQAHSVAASSIRSGKSRNFPGLGILGSMTRTILGLRH</sequence>
<dbReference type="EMBL" id="SEOQ01000664">
    <property type="protein sequence ID" value="TFY58705.1"/>
    <property type="molecule type" value="Genomic_DNA"/>
</dbReference>
<keyword evidence="3" id="KW-1185">Reference proteome</keyword>
<protein>
    <submittedName>
        <fullName evidence="2">Uncharacterized protein</fullName>
    </submittedName>
</protein>
<accession>A0A4Y9Y8M3</accession>
<evidence type="ECO:0000256" key="1">
    <source>
        <dbReference type="SAM" id="MobiDB-lite"/>
    </source>
</evidence>
<name>A0A4Y9Y8M3_9AGAM</name>
<evidence type="ECO:0000313" key="2">
    <source>
        <dbReference type="EMBL" id="TFY58705.1"/>
    </source>
</evidence>
<evidence type="ECO:0000313" key="3">
    <source>
        <dbReference type="Proteomes" id="UP000298327"/>
    </source>
</evidence>
<reference evidence="2 3" key="1">
    <citation type="submission" date="2019-02" db="EMBL/GenBank/DDBJ databases">
        <title>Genome sequencing of the rare red list fungi Dentipellis fragilis.</title>
        <authorList>
            <person name="Buettner E."/>
            <person name="Kellner H."/>
        </authorList>
    </citation>
    <scope>NUCLEOTIDE SEQUENCE [LARGE SCALE GENOMIC DNA]</scope>
    <source>
        <strain evidence="2 3">DSM 105465</strain>
    </source>
</reference>